<name>A0AC11DC81_SHEEP</name>
<protein>
    <submittedName>
        <fullName evidence="1">Uncharacterized protein</fullName>
    </submittedName>
</protein>
<accession>A0AC11DC81</accession>
<evidence type="ECO:0000313" key="1">
    <source>
        <dbReference type="Ensembl" id="ENSOARP00020042066.1"/>
    </source>
</evidence>
<reference evidence="1" key="3">
    <citation type="submission" date="2025-09" db="UniProtKB">
        <authorList>
            <consortium name="Ensembl"/>
        </authorList>
    </citation>
    <scope>IDENTIFICATION</scope>
</reference>
<sequence length="314" mass="35462">MERKSSGCYEAPKKRGLSFSIEDILKRPAERSDVVRPEGASGQGTRQATAADFGPERPPQDQPKEGKKGKRRIRTTFTPEQLQELEKIFHFTHYPDIHVRNQLAARINLPEARVQIWFQNQRAKWRKQEKTNSLGASQLPREARLAPPTNPDVAKLDSEKQSDFSKTNSCCKCWNEDQISWPPWASTSSQGPMLPVPAQPRLLPLTRCCPPAQGQLTSAWLPTQIALLPCHPWETQPLPGPLIIQQTCIPTLCFVPTSAPQRRHQLYHLHNRDWTSSSEWSLSPLQLWKLKSPMSSSCPTENGDPGEKRISASV</sequence>
<dbReference type="Ensembl" id="ENSOART00020042327.1">
    <property type="protein sequence ID" value="ENSOARP00020042066.1"/>
    <property type="gene ID" value="ENSOARG00020020278.2"/>
</dbReference>
<proteinExistence type="predicted"/>
<reference evidence="1" key="2">
    <citation type="submission" date="2025-08" db="UniProtKB">
        <authorList>
            <consortium name="Ensembl"/>
        </authorList>
    </citation>
    <scope>IDENTIFICATION</scope>
</reference>
<reference evidence="1" key="1">
    <citation type="submission" date="2020-11" db="EMBL/GenBank/DDBJ databases">
        <authorList>
            <person name="Davenport K.M."/>
            <person name="Bickhart D.M."/>
            <person name="Smith T.P.L."/>
            <person name="Murdoch B.M."/>
            <person name="Rosen B.D."/>
        </authorList>
    </citation>
    <scope>NUCLEOTIDE SEQUENCE [LARGE SCALE GENOMIC DNA]</scope>
    <source>
        <strain evidence="1">OAR_USU_Benz2616</strain>
    </source>
</reference>
<gene>
    <name evidence="1" type="primary">ISX</name>
</gene>
<organism evidence="1">
    <name type="scientific">Ovis aries</name>
    <name type="common">Sheep</name>
    <dbReference type="NCBI Taxonomy" id="9940"/>
    <lineage>
        <taxon>Eukaryota</taxon>
        <taxon>Metazoa</taxon>
        <taxon>Chordata</taxon>
        <taxon>Craniata</taxon>
        <taxon>Vertebrata</taxon>
        <taxon>Euteleostomi</taxon>
        <taxon>Mammalia</taxon>
        <taxon>Eutheria</taxon>
        <taxon>Laurasiatheria</taxon>
        <taxon>Artiodactyla</taxon>
        <taxon>Ruminantia</taxon>
        <taxon>Pecora</taxon>
        <taxon>Bovidae</taxon>
        <taxon>Caprinae</taxon>
        <taxon>Ovis</taxon>
    </lineage>
</organism>